<evidence type="ECO:0000256" key="4">
    <source>
        <dbReference type="ARBA" id="ARBA00023136"/>
    </source>
</evidence>
<dbReference type="GeneID" id="66124383"/>
<dbReference type="EMBL" id="JAHLUX010000001">
    <property type="protein sequence ID" value="KAG7821857.1"/>
    <property type="molecule type" value="Genomic_DNA"/>
</dbReference>
<dbReference type="RefSeq" id="XP_043062227.1">
    <property type="nucleotide sequence ID" value="XM_043203894.1"/>
</dbReference>
<reference evidence="7" key="1">
    <citation type="journal article" date="2021" name="G3 (Bethesda)">
        <title>Genomic diversity, chromosomal rearrangements, and interspecies hybridization in the ogataea polymorpha species complex.</title>
        <authorList>
            <person name="Hanson S.J."/>
            <person name="Cinneide E.O."/>
            <person name="Salzberg L.I."/>
            <person name="Wolfe K.H."/>
            <person name="McGowan J."/>
            <person name="Fitzpatrick D.A."/>
            <person name="Matlin K."/>
        </authorList>
    </citation>
    <scope>NUCLEOTIDE SEQUENCE</scope>
    <source>
        <strain evidence="7">61-244</strain>
    </source>
</reference>
<evidence type="ECO:0000256" key="2">
    <source>
        <dbReference type="ARBA" id="ARBA00022692"/>
    </source>
</evidence>
<feature type="transmembrane region" description="Helical" evidence="6">
    <location>
        <begin position="74"/>
        <end position="97"/>
    </location>
</feature>
<dbReference type="GO" id="GO:0055085">
    <property type="term" value="P:transmembrane transport"/>
    <property type="evidence" value="ECO:0007669"/>
    <property type="project" value="InterPro"/>
</dbReference>
<comment type="caution">
    <text evidence="7">The sequence shown here is derived from an EMBL/GenBank/DDBJ whole genome shotgun (WGS) entry which is preliminary data.</text>
</comment>
<feature type="transmembrane region" description="Helical" evidence="6">
    <location>
        <begin position="474"/>
        <end position="498"/>
    </location>
</feature>
<accession>A0AAN6I7R5</accession>
<evidence type="ECO:0000256" key="3">
    <source>
        <dbReference type="ARBA" id="ARBA00022989"/>
    </source>
</evidence>
<sequence length="504" mass="55368">MTSVSLGEVIYLSCKPMFKIYFLIGVGFWLARKNILSVDTTKNISSIAIMVTMPALLFNKIITNIDNSDIAQIGTIAFLGIFNMLGGGLLCFLAGLVTRSPKRWYGGLISVGMFPNISDLPIAYLQSLEGSGVVSDVDRGVAFNCIYTVIQLIGQFNCGLYKLIEWDFRDAFKNAGEKKPGDEEQTVSTSESPESSRHTDCSNSLTSISSSADENDTDENQPHSLREKRTGRRSSRSTARRSLDLGRTESACSGVSLREMPTENMADMVRQYSRFDELAAGSVKVNDPADLQVAPKPAPSELKGVWPLAKSFMFLLLESFRKPISLTIVISLITCMIPWVKALFVTTNQAHISPAPDGLPPLSFMMDISSYIGAAQVPFGLLVLGATIGRLEIRDIPLSRWRTPVAVTAVRLVLLPVVGCALDSKVSKDGLFYNEPILHFVSNIVFCMPPATSNIYLTAFYTPPDYEDHIQVDCLALSYICHYVALVVCLPFTAAYTLKVPLKY</sequence>
<proteinExistence type="predicted"/>
<feature type="transmembrane region" description="Helical" evidence="6">
    <location>
        <begin position="436"/>
        <end position="462"/>
    </location>
</feature>
<name>A0AAN6I7R5_PICAN</name>
<dbReference type="Proteomes" id="UP001196530">
    <property type="component" value="Unassembled WGS sequence"/>
</dbReference>
<feature type="compositionally biased region" description="Polar residues" evidence="5">
    <location>
        <begin position="201"/>
        <end position="212"/>
    </location>
</feature>
<feature type="transmembrane region" description="Helical" evidence="6">
    <location>
        <begin position="323"/>
        <end position="344"/>
    </location>
</feature>
<dbReference type="AlphaFoldDB" id="A0AAN6I7R5"/>
<dbReference type="InterPro" id="IPR004776">
    <property type="entry name" value="Mem_transp_PIN-like"/>
</dbReference>
<dbReference type="Pfam" id="PF03547">
    <property type="entry name" value="Mem_trans"/>
    <property type="match status" value="1"/>
</dbReference>
<dbReference type="InterPro" id="IPR040254">
    <property type="entry name" value="Ecm3-like"/>
</dbReference>
<evidence type="ECO:0008006" key="9">
    <source>
        <dbReference type="Google" id="ProtNLM"/>
    </source>
</evidence>
<gene>
    <name evidence="7" type="ORF">KL928_000332</name>
</gene>
<evidence type="ECO:0000313" key="8">
    <source>
        <dbReference type="Proteomes" id="UP001196530"/>
    </source>
</evidence>
<feature type="transmembrane region" description="Helical" evidence="6">
    <location>
        <begin position="43"/>
        <end position="62"/>
    </location>
</feature>
<evidence type="ECO:0000256" key="1">
    <source>
        <dbReference type="ARBA" id="ARBA00004141"/>
    </source>
</evidence>
<evidence type="ECO:0000313" key="7">
    <source>
        <dbReference type="EMBL" id="KAG7821857.1"/>
    </source>
</evidence>
<keyword evidence="4 6" id="KW-0472">Membrane</keyword>
<comment type="subcellular location">
    <subcellularLocation>
        <location evidence="1">Membrane</location>
        <topology evidence="1">Multi-pass membrane protein</topology>
    </subcellularLocation>
</comment>
<dbReference type="GO" id="GO:0016020">
    <property type="term" value="C:membrane"/>
    <property type="evidence" value="ECO:0007669"/>
    <property type="project" value="UniProtKB-SubCell"/>
</dbReference>
<organism evidence="7 8">
    <name type="scientific">Pichia angusta</name>
    <name type="common">Yeast</name>
    <name type="synonym">Hansenula polymorpha</name>
    <dbReference type="NCBI Taxonomy" id="870730"/>
    <lineage>
        <taxon>Eukaryota</taxon>
        <taxon>Fungi</taxon>
        <taxon>Dikarya</taxon>
        <taxon>Ascomycota</taxon>
        <taxon>Saccharomycotina</taxon>
        <taxon>Pichiomycetes</taxon>
        <taxon>Pichiales</taxon>
        <taxon>Pichiaceae</taxon>
        <taxon>Ogataea</taxon>
    </lineage>
</organism>
<dbReference type="PANTHER" id="PTHR31274">
    <property type="entry name" value="PROTEIN ECM3"/>
    <property type="match status" value="1"/>
</dbReference>
<protein>
    <recommendedName>
        <fullName evidence="9">Auxin efflux carrier</fullName>
    </recommendedName>
</protein>
<feature type="transmembrane region" description="Helical" evidence="6">
    <location>
        <begin position="6"/>
        <end position="31"/>
    </location>
</feature>
<keyword evidence="3 6" id="KW-1133">Transmembrane helix</keyword>
<keyword evidence="2 6" id="KW-0812">Transmembrane</keyword>
<evidence type="ECO:0000256" key="5">
    <source>
        <dbReference type="SAM" id="MobiDB-lite"/>
    </source>
</evidence>
<dbReference type="PANTHER" id="PTHR31274:SF1">
    <property type="entry name" value="AGL149CP"/>
    <property type="match status" value="1"/>
</dbReference>
<feature type="transmembrane region" description="Helical" evidence="6">
    <location>
        <begin position="364"/>
        <end position="384"/>
    </location>
</feature>
<evidence type="ECO:0000256" key="6">
    <source>
        <dbReference type="SAM" id="Phobius"/>
    </source>
</evidence>
<feature type="region of interest" description="Disordered" evidence="5">
    <location>
        <begin position="176"/>
        <end position="247"/>
    </location>
</feature>
<feature type="compositionally biased region" description="Basic residues" evidence="5">
    <location>
        <begin position="229"/>
        <end position="239"/>
    </location>
</feature>